<keyword evidence="5" id="KW-0809">Transit peptide</keyword>
<sequence>MGCTCRVAPLRFFVQGLSQVHRLEVSSFPRFHAPPTSSLAYNSQLLVARQSRLLHVSRRFNHDATVGEASSPEALVESNSTPPSTSETALVNNNHEEAMEVSAITKTAEPTERIGGTDSELPTTSEQNQKYNENSKPSGSVKNLDHRGKKPKWTAAEKAQRSRMRKPHENLDHRGKKPRWTDSEKAEGGRTRKPHGTLDHHGKKPRSMDSEKAGEARPWKSYDSNSPKPTRDTETSPTPSSDPLIEEPTNDKPLWRIQKEALKEKFPDGWKPRKRLSPDALAGIRALNAQFPDVYTTSTLASRFEVSPENIRRILKSKWQPNADEEKGRQERWFKRGMQVWDHQAALGMKPPRKWRLEGVTRDPEYHVRRQVAIKRNRELEEQDDREIRANMGKYTPGRSYSAKPSSGRPYLGKPSSDKQYSRGPSSRRPSSDRPSSSRPPWENSSRDRPFPDDPFSDKPAQS</sequence>
<dbReference type="GO" id="GO:0005634">
    <property type="term" value="C:nucleus"/>
    <property type="evidence" value="ECO:0007669"/>
    <property type="project" value="TreeGrafter"/>
</dbReference>
<dbReference type="Proteomes" id="UP000777438">
    <property type="component" value="Unassembled WGS sequence"/>
</dbReference>
<comment type="subcellular location">
    <subcellularLocation>
        <location evidence="2">Mitochondrion</location>
    </subcellularLocation>
</comment>
<dbReference type="OrthoDB" id="5578174at2759"/>
<accession>A0A9P8W0R7</accession>
<evidence type="ECO:0000256" key="2">
    <source>
        <dbReference type="ARBA" id="ARBA00004173"/>
    </source>
</evidence>
<feature type="compositionally biased region" description="Low complexity" evidence="6">
    <location>
        <begin position="77"/>
        <end position="88"/>
    </location>
</feature>
<evidence type="ECO:0000256" key="4">
    <source>
        <dbReference type="ARBA" id="ARBA00013566"/>
    </source>
</evidence>
<feature type="compositionally biased region" description="Polar residues" evidence="6">
    <location>
        <begin position="120"/>
        <end position="141"/>
    </location>
</feature>
<dbReference type="AlphaFoldDB" id="A0A9P8W0R7"/>
<keyword evidence="8" id="KW-1185">Reference proteome</keyword>
<comment type="caution">
    <text evidence="7">The sequence shown here is derived from an EMBL/GenBank/DDBJ whole genome shotgun (WGS) entry which is preliminary data.</text>
</comment>
<feature type="region of interest" description="Disordered" evidence="6">
    <location>
        <begin position="103"/>
        <end position="254"/>
    </location>
</feature>
<protein>
    <recommendedName>
        <fullName evidence="4">Required for respiratory growth protein 9, mitochondrial</fullName>
    </recommendedName>
</protein>
<evidence type="ECO:0000256" key="6">
    <source>
        <dbReference type="SAM" id="MobiDB-lite"/>
    </source>
</evidence>
<dbReference type="Pfam" id="PF06413">
    <property type="entry name" value="Neugrin"/>
    <property type="match status" value="1"/>
</dbReference>
<feature type="compositionally biased region" description="Basic and acidic residues" evidence="6">
    <location>
        <begin position="167"/>
        <end position="220"/>
    </location>
</feature>
<gene>
    <name evidence="7" type="ORF">B0T10DRAFT_491850</name>
</gene>
<organism evidence="7 8">
    <name type="scientific">Thelonectria olida</name>
    <dbReference type="NCBI Taxonomy" id="1576542"/>
    <lineage>
        <taxon>Eukaryota</taxon>
        <taxon>Fungi</taxon>
        <taxon>Dikarya</taxon>
        <taxon>Ascomycota</taxon>
        <taxon>Pezizomycotina</taxon>
        <taxon>Sordariomycetes</taxon>
        <taxon>Hypocreomycetidae</taxon>
        <taxon>Hypocreales</taxon>
        <taxon>Nectriaceae</taxon>
        <taxon>Thelonectria</taxon>
    </lineage>
</organism>
<dbReference type="InterPro" id="IPR010487">
    <property type="entry name" value="NGRN/Rrg9"/>
</dbReference>
<comment type="similarity">
    <text evidence="3">Belongs to the RRG9 family.</text>
</comment>
<dbReference type="PANTHER" id="PTHR13475:SF3">
    <property type="entry name" value="NEUGRIN"/>
    <property type="match status" value="1"/>
</dbReference>
<evidence type="ECO:0000313" key="8">
    <source>
        <dbReference type="Proteomes" id="UP000777438"/>
    </source>
</evidence>
<dbReference type="PANTHER" id="PTHR13475">
    <property type="entry name" value="NEUGRIN"/>
    <property type="match status" value="1"/>
</dbReference>
<evidence type="ECO:0000256" key="1">
    <source>
        <dbReference type="ARBA" id="ARBA00003548"/>
    </source>
</evidence>
<feature type="region of interest" description="Disordered" evidence="6">
    <location>
        <begin position="374"/>
        <end position="463"/>
    </location>
</feature>
<evidence type="ECO:0000256" key="5">
    <source>
        <dbReference type="ARBA" id="ARBA00022946"/>
    </source>
</evidence>
<dbReference type="EMBL" id="JAGPYM010000017">
    <property type="protein sequence ID" value="KAH6885890.1"/>
    <property type="molecule type" value="Genomic_DNA"/>
</dbReference>
<evidence type="ECO:0000313" key="7">
    <source>
        <dbReference type="EMBL" id="KAH6885890.1"/>
    </source>
</evidence>
<feature type="compositionally biased region" description="Low complexity" evidence="6">
    <location>
        <begin position="422"/>
        <end position="441"/>
    </location>
</feature>
<name>A0A9P8W0R7_9HYPO</name>
<evidence type="ECO:0000256" key="3">
    <source>
        <dbReference type="ARBA" id="ARBA00010895"/>
    </source>
</evidence>
<comment type="function">
    <text evidence="1">Required for respiratory activity and maintenance and expression of the mitochondrial genome.</text>
</comment>
<reference evidence="7 8" key="1">
    <citation type="journal article" date="2021" name="Nat. Commun.">
        <title>Genetic determinants of endophytism in the Arabidopsis root mycobiome.</title>
        <authorList>
            <person name="Mesny F."/>
            <person name="Miyauchi S."/>
            <person name="Thiergart T."/>
            <person name="Pickel B."/>
            <person name="Atanasova L."/>
            <person name="Karlsson M."/>
            <person name="Huettel B."/>
            <person name="Barry K.W."/>
            <person name="Haridas S."/>
            <person name="Chen C."/>
            <person name="Bauer D."/>
            <person name="Andreopoulos W."/>
            <person name="Pangilinan J."/>
            <person name="LaButti K."/>
            <person name="Riley R."/>
            <person name="Lipzen A."/>
            <person name="Clum A."/>
            <person name="Drula E."/>
            <person name="Henrissat B."/>
            <person name="Kohler A."/>
            <person name="Grigoriev I.V."/>
            <person name="Martin F.M."/>
            <person name="Hacquard S."/>
        </authorList>
    </citation>
    <scope>NUCLEOTIDE SEQUENCE [LARGE SCALE GENOMIC DNA]</scope>
    <source>
        <strain evidence="7 8">MPI-CAGE-CH-0241</strain>
    </source>
</reference>
<proteinExistence type="inferred from homology"/>
<feature type="region of interest" description="Disordered" evidence="6">
    <location>
        <begin position="64"/>
        <end position="88"/>
    </location>
</feature>
<dbReference type="GO" id="GO:0005739">
    <property type="term" value="C:mitochondrion"/>
    <property type="evidence" value="ECO:0007669"/>
    <property type="project" value="UniProtKB-SubCell"/>
</dbReference>